<keyword evidence="9" id="KW-1015">Disulfide bond</keyword>
<dbReference type="GO" id="GO:0004521">
    <property type="term" value="F:RNA endonuclease activity"/>
    <property type="evidence" value="ECO:0007669"/>
    <property type="project" value="UniProtKB-UniRule"/>
</dbReference>
<dbReference type="EMBL" id="JAXCGZ010007682">
    <property type="protein sequence ID" value="KAK7078744.1"/>
    <property type="molecule type" value="Genomic_DNA"/>
</dbReference>
<evidence type="ECO:0000256" key="10">
    <source>
        <dbReference type="ARBA" id="ARBA00023211"/>
    </source>
</evidence>
<dbReference type="InterPro" id="IPR001212">
    <property type="entry name" value="Somatomedin_B_dom"/>
</dbReference>
<keyword evidence="6 12" id="KW-0255">Endonuclease</keyword>
<keyword evidence="12" id="KW-0732">Signal</keyword>
<dbReference type="CDD" id="cd21159">
    <property type="entry name" value="XendoU"/>
    <property type="match status" value="2"/>
</dbReference>
<dbReference type="InterPro" id="IPR036024">
    <property type="entry name" value="Somatomedin_B-like_dom_sf"/>
</dbReference>
<dbReference type="InterPro" id="IPR037227">
    <property type="entry name" value="EndoU-like"/>
</dbReference>
<dbReference type="SMART" id="SM00201">
    <property type="entry name" value="SO"/>
    <property type="match status" value="4"/>
</dbReference>
<feature type="domain" description="EndoU" evidence="14">
    <location>
        <begin position="425"/>
        <end position="682"/>
    </location>
</feature>
<sequence length="682" mass="73799">MKVVALLFLLAVGAYSQSCVGRCGENNAAEPCQCNSVCSNFGDCCSDYDTVCFTCQDRCGEAYSPSKPCQCNSECSNFGNCCVDYSEICGGTGGTVTDDDLRTLTETLFGADINNVGSQLTLDHGGQGTSGDLAPGPYFVDVPASALTGPTISAIITLQDNYIPDVGVAEVEDAAEVAEIEAFLDAVMATEVMTISEAFLVDNGVYTANLRDKIREMWFDMYSRSSGILGSSGFEHTFVGELKSGVSGFHNWVYFYQEEQNGNLNYEGWSALVDLGSQGEVIEYHFTWLNNAKPIGGMFTGTSPELELAVYTVCFLARPDSLCPVQMNGVQFQIQTWTLAYNGKTLVGVYSQSCVGRCGENNSAEPCQCNALCTDYGDCCSDYNPVCFSCQDRCGEAYLHSKPCQCNNECNSHGNCCSDYNDLCDDAKLRELTEALLAADVNNVGSQLTIDHGGQGSSGDLAPGPYFVDVPASALSGPTISALIALQNNYVPEVSVAEVEDASEVAEIEAFLDAIMATEVMQLAESFLVDNSVFTGNLRDRIREMWFDFYSRSGGTLGSSGFEHVLVGELKGGVSGFHNWVYFYHEEKNGNLNYEGYNKVVDLGDKGEIVEDHFTWLNNAKPIGGMFTGTSPELDLAVYTVCFLARPDSLCPVQMNGVQFQVQTWTLDYNGKVLVGSAYPKI</sequence>
<feature type="signal peptide" evidence="12">
    <location>
        <begin position="1"/>
        <end position="16"/>
    </location>
</feature>
<feature type="domain" description="SMB" evidence="13">
    <location>
        <begin position="15"/>
        <end position="50"/>
    </location>
</feature>
<dbReference type="PROSITE" id="PS50958">
    <property type="entry name" value="SMB_2"/>
    <property type="match status" value="4"/>
</dbReference>
<evidence type="ECO:0000256" key="1">
    <source>
        <dbReference type="ARBA" id="ARBA00001936"/>
    </source>
</evidence>
<name>A0AAN9A950_HALRR</name>
<protein>
    <submittedName>
        <fullName evidence="15">Uncharacterized protein</fullName>
    </submittedName>
</protein>
<dbReference type="InterPro" id="IPR018998">
    <property type="entry name" value="EndoU_C"/>
</dbReference>
<dbReference type="PANTHER" id="PTHR12439:SF42">
    <property type="entry name" value="ENDORIBONUCLEASE-RELATED"/>
    <property type="match status" value="1"/>
</dbReference>
<evidence type="ECO:0000256" key="9">
    <source>
        <dbReference type="ARBA" id="ARBA00023157"/>
    </source>
</evidence>
<evidence type="ECO:0000259" key="13">
    <source>
        <dbReference type="PROSITE" id="PS50958"/>
    </source>
</evidence>
<dbReference type="PROSITE" id="PS51959">
    <property type="entry name" value="ENDOU"/>
    <property type="match status" value="2"/>
</dbReference>
<dbReference type="SUPFAM" id="SSF142877">
    <property type="entry name" value="EndoU-like"/>
    <property type="match status" value="2"/>
</dbReference>
<evidence type="ECO:0000256" key="12">
    <source>
        <dbReference type="RuleBase" id="RU367085"/>
    </source>
</evidence>
<feature type="domain" description="SMB" evidence="13">
    <location>
        <begin position="350"/>
        <end position="391"/>
    </location>
</feature>
<feature type="domain" description="SMB" evidence="13">
    <location>
        <begin position="51"/>
        <end position="97"/>
    </location>
</feature>
<evidence type="ECO:0000313" key="16">
    <source>
        <dbReference type="Proteomes" id="UP001381693"/>
    </source>
</evidence>
<dbReference type="AlphaFoldDB" id="A0AAN9A950"/>
<dbReference type="InterPro" id="IPR039787">
    <property type="entry name" value="ENDOU"/>
</dbReference>
<keyword evidence="5 12" id="KW-0479">Metal-binding</keyword>
<dbReference type="PANTHER" id="PTHR12439">
    <property type="entry name" value="PLACENTAL PROTEIN 11-RELATED"/>
    <property type="match status" value="1"/>
</dbReference>
<comment type="subunit">
    <text evidence="3 12">Monomer.</text>
</comment>
<dbReference type="GO" id="GO:0016787">
    <property type="term" value="F:hydrolase activity"/>
    <property type="evidence" value="ECO:0007669"/>
    <property type="project" value="UniProtKB-KW"/>
</dbReference>
<evidence type="ECO:0000313" key="15">
    <source>
        <dbReference type="EMBL" id="KAK7078744.1"/>
    </source>
</evidence>
<evidence type="ECO:0000256" key="2">
    <source>
        <dbReference type="ARBA" id="ARBA00010168"/>
    </source>
</evidence>
<organism evidence="15 16">
    <name type="scientific">Halocaridina rubra</name>
    <name type="common">Hawaiian red shrimp</name>
    <dbReference type="NCBI Taxonomy" id="373956"/>
    <lineage>
        <taxon>Eukaryota</taxon>
        <taxon>Metazoa</taxon>
        <taxon>Ecdysozoa</taxon>
        <taxon>Arthropoda</taxon>
        <taxon>Crustacea</taxon>
        <taxon>Multicrustacea</taxon>
        <taxon>Malacostraca</taxon>
        <taxon>Eumalacostraca</taxon>
        <taxon>Eucarida</taxon>
        <taxon>Decapoda</taxon>
        <taxon>Pleocyemata</taxon>
        <taxon>Caridea</taxon>
        <taxon>Atyoidea</taxon>
        <taxon>Atyidae</taxon>
        <taxon>Halocaridina</taxon>
    </lineage>
</organism>
<keyword evidence="7 12" id="KW-0378">Hydrolase</keyword>
<keyword evidence="4 12" id="KW-0540">Nuclease</keyword>
<dbReference type="SUPFAM" id="SSF90188">
    <property type="entry name" value="Somatomedin B domain"/>
    <property type="match status" value="4"/>
</dbReference>
<dbReference type="GO" id="GO:0046872">
    <property type="term" value="F:metal ion binding"/>
    <property type="evidence" value="ECO:0007669"/>
    <property type="project" value="UniProtKB-UniRule"/>
</dbReference>
<gene>
    <name evidence="15" type="ORF">SK128_001848</name>
</gene>
<comment type="caution">
    <text evidence="15">The sequence shown here is derived from an EMBL/GenBank/DDBJ whole genome shotgun (WGS) entry which is preliminary data.</text>
</comment>
<feature type="chain" id="PRO_5042670653" evidence="12">
    <location>
        <begin position="17"/>
        <end position="682"/>
    </location>
</feature>
<dbReference type="Proteomes" id="UP001381693">
    <property type="component" value="Unassembled WGS sequence"/>
</dbReference>
<evidence type="ECO:0000256" key="5">
    <source>
        <dbReference type="ARBA" id="ARBA00022723"/>
    </source>
</evidence>
<comment type="similarity">
    <text evidence="2 12">Belongs to the ENDOU family.</text>
</comment>
<evidence type="ECO:0000256" key="8">
    <source>
        <dbReference type="ARBA" id="ARBA00022884"/>
    </source>
</evidence>
<comment type="cofactor">
    <cofactor evidence="1 12">
        <name>Mn(2+)</name>
        <dbReference type="ChEBI" id="CHEBI:29035"/>
    </cofactor>
</comment>
<evidence type="ECO:0000256" key="3">
    <source>
        <dbReference type="ARBA" id="ARBA00011245"/>
    </source>
</evidence>
<keyword evidence="16" id="KW-1185">Reference proteome</keyword>
<evidence type="ECO:0000256" key="6">
    <source>
        <dbReference type="ARBA" id="ARBA00022759"/>
    </source>
</evidence>
<dbReference type="Pfam" id="PF09412">
    <property type="entry name" value="XendoU"/>
    <property type="match status" value="2"/>
</dbReference>
<feature type="domain" description="SMB" evidence="13">
    <location>
        <begin position="393"/>
        <end position="428"/>
    </location>
</feature>
<dbReference type="GO" id="GO:0016829">
    <property type="term" value="F:lyase activity"/>
    <property type="evidence" value="ECO:0007669"/>
    <property type="project" value="UniProtKB-KW"/>
</dbReference>
<dbReference type="PROSITE" id="PS00524">
    <property type="entry name" value="SMB_1"/>
    <property type="match status" value="3"/>
</dbReference>
<evidence type="ECO:0000256" key="11">
    <source>
        <dbReference type="ARBA" id="ARBA00023239"/>
    </source>
</evidence>
<dbReference type="Gene3D" id="4.10.410.20">
    <property type="match status" value="4"/>
</dbReference>
<keyword evidence="10 12" id="KW-0464">Manganese</keyword>
<evidence type="ECO:0000256" key="7">
    <source>
        <dbReference type="ARBA" id="ARBA00022801"/>
    </source>
</evidence>
<reference evidence="15 16" key="1">
    <citation type="submission" date="2023-11" db="EMBL/GenBank/DDBJ databases">
        <title>Halocaridina rubra genome assembly.</title>
        <authorList>
            <person name="Smith C."/>
        </authorList>
    </citation>
    <scope>NUCLEOTIDE SEQUENCE [LARGE SCALE GENOMIC DNA]</scope>
    <source>
        <strain evidence="15">EP-1</strain>
        <tissue evidence="15">Whole</tissue>
    </source>
</reference>
<proteinExistence type="inferred from homology"/>
<keyword evidence="8 12" id="KW-0694">RNA-binding</keyword>
<dbReference type="Pfam" id="PF01033">
    <property type="entry name" value="Somatomedin_B"/>
    <property type="match status" value="4"/>
</dbReference>
<dbReference type="GO" id="GO:0003723">
    <property type="term" value="F:RNA binding"/>
    <property type="evidence" value="ECO:0007669"/>
    <property type="project" value="UniProtKB-UniRule"/>
</dbReference>
<accession>A0AAN9A950</accession>
<keyword evidence="11" id="KW-0456">Lyase</keyword>
<evidence type="ECO:0000256" key="4">
    <source>
        <dbReference type="ARBA" id="ARBA00022722"/>
    </source>
</evidence>
<evidence type="ECO:0000259" key="14">
    <source>
        <dbReference type="PROSITE" id="PS51959"/>
    </source>
</evidence>
<feature type="domain" description="EndoU" evidence="14">
    <location>
        <begin position="97"/>
        <end position="356"/>
    </location>
</feature>